<evidence type="ECO:0000313" key="2">
    <source>
        <dbReference type="EMBL" id="QED50216.1"/>
    </source>
</evidence>
<dbReference type="OrthoDB" id="1817159at2"/>
<sequence>MSKYEQKKYPAPGQLVEIDNKKMHVYTKGEGEHTIVLLPGLGTAAPVLDFEPLMNEMAKNNKVVVVEPFGYGWSDSTDKERTVENIVEEIRTALKKSNIEGPYILMPHSVSGIYSMYYANKYPNEIEAIIGNDLTLPQAVKYFNEPAPTLPKYMSLLAPTGMARLVSYINPSDVLPIADKGTYSDENIKMTKHISAWKGMNKNVVNEASEMEKNIMKTKDMSFSPDLPVMIFAKDMKDKVSGNGKTNITFYQSQLSNVTTNKLVTLEGHHYLHWTQYKEMSKKVNEFIETFERD</sequence>
<keyword evidence="2" id="KW-0378">Hydrolase</keyword>
<dbReference type="PANTHER" id="PTHR46438">
    <property type="entry name" value="ALPHA/BETA-HYDROLASES SUPERFAMILY PROTEIN"/>
    <property type="match status" value="1"/>
</dbReference>
<dbReference type="SUPFAM" id="SSF53474">
    <property type="entry name" value="alpha/beta-Hydrolases"/>
    <property type="match status" value="1"/>
</dbReference>
<gene>
    <name evidence="2" type="ORF">FSZ17_20395</name>
</gene>
<dbReference type="GO" id="GO:0016787">
    <property type="term" value="F:hydrolase activity"/>
    <property type="evidence" value="ECO:0007669"/>
    <property type="project" value="UniProtKB-KW"/>
</dbReference>
<keyword evidence="3" id="KW-1185">Reference proteome</keyword>
<evidence type="ECO:0000259" key="1">
    <source>
        <dbReference type="Pfam" id="PF00561"/>
    </source>
</evidence>
<evidence type="ECO:0000313" key="3">
    <source>
        <dbReference type="Proteomes" id="UP000321555"/>
    </source>
</evidence>
<organism evidence="2 3">
    <name type="scientific">Cytobacillus dafuensis</name>
    <name type="common">Bacillus dafuensis</name>
    <dbReference type="NCBI Taxonomy" id="1742359"/>
    <lineage>
        <taxon>Bacteria</taxon>
        <taxon>Bacillati</taxon>
        <taxon>Bacillota</taxon>
        <taxon>Bacilli</taxon>
        <taxon>Bacillales</taxon>
        <taxon>Bacillaceae</taxon>
        <taxon>Cytobacillus</taxon>
    </lineage>
</organism>
<dbReference type="PANTHER" id="PTHR46438:SF11">
    <property type="entry name" value="LIPASE-RELATED"/>
    <property type="match status" value="1"/>
</dbReference>
<name>A0A5B8ZFD2_CYTDA</name>
<dbReference type="InterPro" id="IPR029058">
    <property type="entry name" value="AB_hydrolase_fold"/>
</dbReference>
<dbReference type="AlphaFoldDB" id="A0A5B8ZFD2"/>
<accession>A0A5B8ZFD2</accession>
<protein>
    <submittedName>
        <fullName evidence="2">Alpha/beta hydrolase</fullName>
    </submittedName>
</protein>
<dbReference type="KEGG" id="bda:FSZ17_20395"/>
<dbReference type="Gene3D" id="3.40.50.1820">
    <property type="entry name" value="alpha/beta hydrolase"/>
    <property type="match status" value="1"/>
</dbReference>
<dbReference type="EMBL" id="CP042593">
    <property type="protein sequence ID" value="QED50216.1"/>
    <property type="molecule type" value="Genomic_DNA"/>
</dbReference>
<reference evidence="3" key="1">
    <citation type="submission" date="2019-08" db="EMBL/GenBank/DDBJ databases">
        <authorList>
            <person name="Zheng X."/>
        </authorList>
    </citation>
    <scope>NUCLEOTIDE SEQUENCE [LARGE SCALE GENOMIC DNA]</scope>
    <source>
        <strain evidence="3">FJAT-25496</strain>
    </source>
</reference>
<dbReference type="Pfam" id="PF00561">
    <property type="entry name" value="Abhydrolase_1"/>
    <property type="match status" value="1"/>
</dbReference>
<dbReference type="STRING" id="1742359.GCA_001439625_03613"/>
<dbReference type="InterPro" id="IPR000073">
    <property type="entry name" value="AB_hydrolase_1"/>
</dbReference>
<feature type="domain" description="AB hydrolase-1" evidence="1">
    <location>
        <begin position="34"/>
        <end position="134"/>
    </location>
</feature>
<proteinExistence type="predicted"/>
<dbReference type="Proteomes" id="UP000321555">
    <property type="component" value="Chromosome"/>
</dbReference>